<organism evidence="1 2">
    <name type="scientific">Limimaricola litoreus</name>
    <dbReference type="NCBI Taxonomy" id="2955316"/>
    <lineage>
        <taxon>Bacteria</taxon>
        <taxon>Pseudomonadati</taxon>
        <taxon>Pseudomonadota</taxon>
        <taxon>Alphaproteobacteria</taxon>
        <taxon>Rhodobacterales</taxon>
        <taxon>Paracoccaceae</taxon>
        <taxon>Limimaricola</taxon>
    </lineage>
</organism>
<gene>
    <name evidence="1" type="ORF">NHG85_13050</name>
</gene>
<reference evidence="1" key="1">
    <citation type="submission" date="2022-06" db="EMBL/GenBank/DDBJ databases">
        <title>Limimaricola sediminis sp. nov., isolated from an intertidal sediment.</title>
        <authorList>
            <person name="Shao X."/>
        </authorList>
    </citation>
    <scope>NUCLEOTIDE SEQUENCE</scope>
    <source>
        <strain evidence="1">ASW11-118</strain>
    </source>
</reference>
<protein>
    <recommendedName>
        <fullName evidence="3">TupA-like ATPgrasp</fullName>
    </recommendedName>
</protein>
<dbReference type="Proteomes" id="UP001139477">
    <property type="component" value="Unassembled WGS sequence"/>
</dbReference>
<evidence type="ECO:0000313" key="1">
    <source>
        <dbReference type="EMBL" id="MCP1169438.1"/>
    </source>
</evidence>
<dbReference type="Pfam" id="PF14305">
    <property type="entry name" value="ATPgrasp_TupA"/>
    <property type="match status" value="1"/>
</dbReference>
<evidence type="ECO:0000313" key="2">
    <source>
        <dbReference type="Proteomes" id="UP001139477"/>
    </source>
</evidence>
<dbReference type="RefSeq" id="WP_253333045.1">
    <property type="nucleotide sequence ID" value="NZ_JAMYXC010000201.1"/>
</dbReference>
<keyword evidence="2" id="KW-1185">Reference proteome</keyword>
<dbReference type="AlphaFoldDB" id="A0A9X2JPC8"/>
<evidence type="ECO:0008006" key="3">
    <source>
        <dbReference type="Google" id="ProtNLM"/>
    </source>
</evidence>
<proteinExistence type="predicted"/>
<dbReference type="EMBL" id="JAMYXC010000201">
    <property type="protein sequence ID" value="MCP1169438.1"/>
    <property type="molecule type" value="Genomic_DNA"/>
</dbReference>
<comment type="caution">
    <text evidence="1">The sequence shown here is derived from an EMBL/GenBank/DDBJ whole genome shotgun (WGS) entry which is preliminary data.</text>
</comment>
<dbReference type="SUPFAM" id="SSF56059">
    <property type="entry name" value="Glutathione synthetase ATP-binding domain-like"/>
    <property type="match status" value="1"/>
</dbReference>
<dbReference type="InterPro" id="IPR029465">
    <property type="entry name" value="ATPgrasp_TupA"/>
</dbReference>
<name>A0A9X2JPC8_9RHOB</name>
<accession>A0A9X2JPC8</accession>
<sequence>MGFWDFLDKRVKGQEDNIPWFVNDKLKAHKFYIDNDIPTPRMIEVYNSHGDINLSKLPDSFCIKPSNMHSSAGVMPLSRIAEGRYYDKLRKRVISEEGVLREQLISYENCKFKSSYRILVEEGLGHQKSDFLIPFDYKLYSFKVGVGLILQVDRNSDKPYFSFLDGNGDPLRFDSTINTSKKSISYYGHPQRPEHIVDMIKCAGKIPELLGTPFVSVDMYSTKKGFFVGEITPAPGGPYYKDMFELLPEIDSMLGKMWADFYR</sequence>